<dbReference type="SUPFAM" id="SSF48452">
    <property type="entry name" value="TPR-like"/>
    <property type="match status" value="1"/>
</dbReference>
<dbReference type="Proteomes" id="UP001597100">
    <property type="component" value="Unassembled WGS sequence"/>
</dbReference>
<dbReference type="RefSeq" id="WP_380740296.1">
    <property type="nucleotide sequence ID" value="NZ_JBHTJP010000035.1"/>
</dbReference>
<comment type="caution">
    <text evidence="1">The sequence shown here is derived from an EMBL/GenBank/DDBJ whole genome shotgun (WGS) entry which is preliminary data.</text>
</comment>
<name>A0ABW3II06_9FLAO</name>
<evidence type="ECO:0000313" key="1">
    <source>
        <dbReference type="EMBL" id="MFD0977752.1"/>
    </source>
</evidence>
<sequence length="465" mass="50574">MKKTLITILCLGFMITSCDVDENLNRDTKNPTQVPAEGLFTNGTRNFFDLMHTGSVNVNVFRLYAQYWAQTTYPDESQYNQVSRNIGGNMWDIVYRDVLQDLKGAKEIISAQASPDQVKLAQIEFMQVYAYSALVDIFGNVPYTDALDPTNPSPSYDDAATIYGNLLTRLDAAIAGMNGSGGFDAVADPVYNGDVSQWQKAATSLKLRLAMRIRDGQLAQSAAAGSLILDNSDNFAIEYFGGAPNTNPLWVTLVQSGRTDFVGADTFVDELKSLNDPRLEVYFQSVNGEYIGGVYGSANSPSSFSLPGTILEQPDLDGDIITASEVHFLLAEAVARNYSVGGTAQAHYEAGVTASFLEWGLTEAQAQAYLAQPDVAWATAPGDDLAKIAKQKWIALYNNAFEGWTTWRILDSLPFQAPEGMTLGDIPTRFLYPASEATLNPSGYEAAASAIGGDTKTNTIFWDID</sequence>
<dbReference type="PROSITE" id="PS51257">
    <property type="entry name" value="PROKAR_LIPOPROTEIN"/>
    <property type="match status" value="1"/>
</dbReference>
<keyword evidence="1" id="KW-0449">Lipoprotein</keyword>
<organism evidence="1 2">
    <name type="scientific">Salinimicrobium gaetbulicola</name>
    <dbReference type="NCBI Taxonomy" id="999702"/>
    <lineage>
        <taxon>Bacteria</taxon>
        <taxon>Pseudomonadati</taxon>
        <taxon>Bacteroidota</taxon>
        <taxon>Flavobacteriia</taxon>
        <taxon>Flavobacteriales</taxon>
        <taxon>Flavobacteriaceae</taxon>
        <taxon>Salinimicrobium</taxon>
    </lineage>
</organism>
<keyword evidence="2" id="KW-1185">Reference proteome</keyword>
<dbReference type="InterPro" id="IPR041662">
    <property type="entry name" value="SusD-like_2"/>
</dbReference>
<protein>
    <submittedName>
        <fullName evidence="1">SusD/RagB family nutrient-binding outer membrane lipoprotein</fullName>
    </submittedName>
</protein>
<dbReference type="Pfam" id="PF12771">
    <property type="entry name" value="SusD-like_2"/>
    <property type="match status" value="1"/>
</dbReference>
<gene>
    <name evidence="1" type="ORF">ACFQ1G_13215</name>
</gene>
<dbReference type="InterPro" id="IPR011990">
    <property type="entry name" value="TPR-like_helical_dom_sf"/>
</dbReference>
<evidence type="ECO:0000313" key="2">
    <source>
        <dbReference type="Proteomes" id="UP001597100"/>
    </source>
</evidence>
<proteinExistence type="predicted"/>
<dbReference type="Gene3D" id="1.25.40.390">
    <property type="match status" value="1"/>
</dbReference>
<accession>A0ABW3II06</accession>
<reference evidence="2" key="1">
    <citation type="journal article" date="2019" name="Int. J. Syst. Evol. Microbiol.">
        <title>The Global Catalogue of Microorganisms (GCM) 10K type strain sequencing project: providing services to taxonomists for standard genome sequencing and annotation.</title>
        <authorList>
            <consortium name="The Broad Institute Genomics Platform"/>
            <consortium name="The Broad Institute Genome Sequencing Center for Infectious Disease"/>
            <person name="Wu L."/>
            <person name="Ma J."/>
        </authorList>
    </citation>
    <scope>NUCLEOTIDE SEQUENCE [LARGE SCALE GENOMIC DNA]</scope>
    <source>
        <strain evidence="2">CCUG 60898</strain>
    </source>
</reference>
<dbReference type="EMBL" id="JBHTJP010000035">
    <property type="protein sequence ID" value="MFD0977752.1"/>
    <property type="molecule type" value="Genomic_DNA"/>
</dbReference>